<protein>
    <submittedName>
        <fullName evidence="2">Uncharacterized protein</fullName>
    </submittedName>
</protein>
<evidence type="ECO:0000313" key="1">
    <source>
        <dbReference type="Proteomes" id="UP000694866"/>
    </source>
</evidence>
<gene>
    <name evidence="2" type="primary">LOC105262750</name>
</gene>
<accession>A0A9R1TRE3</accession>
<keyword evidence="1" id="KW-1185">Reference proteome</keyword>
<sequence>MIVQYEISPYSSQVKRCSNAFVLTITNPTAEVKKPAITVARLNLTTSAQAPLILKPIKILPALTAEEDIPLPMITTPSWPSRDPYINSPPSTVSFILKPDILSPGRKT</sequence>
<dbReference type="GeneID" id="105262750"/>
<dbReference type="Proteomes" id="UP000694866">
    <property type="component" value="Unplaced"/>
</dbReference>
<organism evidence="1 2">
    <name type="scientific">Fopius arisanus</name>
    <dbReference type="NCBI Taxonomy" id="64838"/>
    <lineage>
        <taxon>Eukaryota</taxon>
        <taxon>Metazoa</taxon>
        <taxon>Ecdysozoa</taxon>
        <taxon>Arthropoda</taxon>
        <taxon>Hexapoda</taxon>
        <taxon>Insecta</taxon>
        <taxon>Pterygota</taxon>
        <taxon>Neoptera</taxon>
        <taxon>Endopterygota</taxon>
        <taxon>Hymenoptera</taxon>
        <taxon>Apocrita</taxon>
        <taxon>Ichneumonoidea</taxon>
        <taxon>Braconidae</taxon>
        <taxon>Opiinae</taxon>
        <taxon>Fopius</taxon>
    </lineage>
</organism>
<dbReference type="KEGG" id="fas:105262750"/>
<reference evidence="2" key="1">
    <citation type="submission" date="2025-08" db="UniProtKB">
        <authorList>
            <consortium name="RefSeq"/>
        </authorList>
    </citation>
    <scope>IDENTIFICATION</scope>
    <source>
        <strain evidence="2">USDA-PBARC FA_bdor</strain>
        <tissue evidence="2">Whole organism</tissue>
    </source>
</reference>
<name>A0A9R1TRE3_9HYME</name>
<dbReference type="RefSeq" id="XP_011296801.1">
    <property type="nucleotide sequence ID" value="XM_011298499.1"/>
</dbReference>
<evidence type="ECO:0000313" key="2">
    <source>
        <dbReference type="RefSeq" id="XP_011296801.1"/>
    </source>
</evidence>
<proteinExistence type="predicted"/>
<dbReference type="AlphaFoldDB" id="A0A9R1TRE3"/>